<dbReference type="InParanoid" id="A0A2P6MTL1"/>
<evidence type="ECO:0000313" key="1">
    <source>
        <dbReference type="EMBL" id="PRP75043.1"/>
    </source>
</evidence>
<dbReference type="Proteomes" id="UP000241769">
    <property type="component" value="Unassembled WGS sequence"/>
</dbReference>
<name>A0A2P6MTL1_9EUKA</name>
<comment type="caution">
    <text evidence="1">The sequence shown here is derived from an EMBL/GenBank/DDBJ whole genome shotgun (WGS) entry which is preliminary data.</text>
</comment>
<accession>A0A2P6MTL1</accession>
<dbReference type="AlphaFoldDB" id="A0A2P6MTL1"/>
<protein>
    <submittedName>
        <fullName evidence="1">Uncharacterized protein</fullName>
    </submittedName>
</protein>
<gene>
    <name evidence="1" type="ORF">PROFUN_03879</name>
</gene>
<dbReference type="EMBL" id="MDYQ01000419">
    <property type="protein sequence ID" value="PRP75043.1"/>
    <property type="molecule type" value="Genomic_DNA"/>
</dbReference>
<keyword evidence="2" id="KW-1185">Reference proteome</keyword>
<organism evidence="1 2">
    <name type="scientific">Planoprotostelium fungivorum</name>
    <dbReference type="NCBI Taxonomy" id="1890364"/>
    <lineage>
        <taxon>Eukaryota</taxon>
        <taxon>Amoebozoa</taxon>
        <taxon>Evosea</taxon>
        <taxon>Variosea</taxon>
        <taxon>Cavosteliida</taxon>
        <taxon>Cavosteliaceae</taxon>
        <taxon>Planoprotostelium</taxon>
    </lineage>
</organism>
<sequence>MERAVIESKRGKNWKEGFCNRTKGCFSHHSTSFIRVINRRRKPTLSVPPVVGLQCDQEAVSPVISSTEGVERSHGLGLHINDPSPHRVIDCKRSVAVCTQHTTACHSTLTTHRGCVNKGYAESLLENSATKKHIQCSFIERELFGFLWFEIILYKQRLIELFGSYVVTIHHRAATMVRSLDPVE</sequence>
<evidence type="ECO:0000313" key="2">
    <source>
        <dbReference type="Proteomes" id="UP000241769"/>
    </source>
</evidence>
<reference evidence="1 2" key="1">
    <citation type="journal article" date="2018" name="Genome Biol. Evol.">
        <title>Multiple Roots of Fruiting Body Formation in Amoebozoa.</title>
        <authorList>
            <person name="Hillmann F."/>
            <person name="Forbes G."/>
            <person name="Novohradska S."/>
            <person name="Ferling I."/>
            <person name="Riege K."/>
            <person name="Groth M."/>
            <person name="Westermann M."/>
            <person name="Marz M."/>
            <person name="Spaller T."/>
            <person name="Winckler T."/>
            <person name="Schaap P."/>
            <person name="Glockner G."/>
        </authorList>
    </citation>
    <scope>NUCLEOTIDE SEQUENCE [LARGE SCALE GENOMIC DNA]</scope>
    <source>
        <strain evidence="1 2">Jena</strain>
    </source>
</reference>
<proteinExistence type="predicted"/>